<dbReference type="EMBL" id="AFNU02000008">
    <property type="protein sequence ID" value="ERJ11732.1"/>
    <property type="molecule type" value="Genomic_DNA"/>
</dbReference>
<evidence type="ECO:0000313" key="3">
    <source>
        <dbReference type="Proteomes" id="UP000005707"/>
    </source>
</evidence>
<evidence type="ECO:0000313" key="2">
    <source>
        <dbReference type="EMBL" id="ERJ11732.1"/>
    </source>
</evidence>
<proteinExistence type="predicted"/>
<dbReference type="PROSITE" id="PS51257">
    <property type="entry name" value="PROKAR_LIPOPROTEIN"/>
    <property type="match status" value="1"/>
</dbReference>
<evidence type="ECO:0000259" key="1">
    <source>
        <dbReference type="Pfam" id="PF08486"/>
    </source>
</evidence>
<dbReference type="GO" id="GO:0030435">
    <property type="term" value="P:sporulation resulting in formation of a cellular spore"/>
    <property type="evidence" value="ECO:0007669"/>
    <property type="project" value="InterPro"/>
</dbReference>
<reference evidence="2 3" key="2">
    <citation type="journal article" date="2013" name="PLoS ONE">
        <title>INDIGO - INtegrated Data Warehouse of MIcrobial GenOmes with Examples from the Red Sea Extremophiles.</title>
        <authorList>
            <person name="Alam I."/>
            <person name="Antunes A."/>
            <person name="Kamau A.A."/>
            <person name="Ba Alawi W."/>
            <person name="Kalkatawi M."/>
            <person name="Stingl U."/>
            <person name="Bajic V.B."/>
        </authorList>
    </citation>
    <scope>NUCLEOTIDE SEQUENCE [LARGE SCALE GENOMIC DNA]</scope>
    <source>
        <strain evidence="2 3">SSD-17B</strain>
    </source>
</reference>
<name>F7PUD6_9MOLU</name>
<dbReference type="InParanoid" id="F7PUD6"/>
<dbReference type="InterPro" id="IPR013486">
    <property type="entry name" value="SpoIID/LytB"/>
</dbReference>
<dbReference type="GO" id="GO:0030288">
    <property type="term" value="C:outer membrane-bounded periplasmic space"/>
    <property type="evidence" value="ECO:0007669"/>
    <property type="project" value="TreeGrafter"/>
</dbReference>
<keyword evidence="3" id="KW-1185">Reference proteome</keyword>
<dbReference type="PANTHER" id="PTHR30032:SF4">
    <property type="entry name" value="AMIDASE ENHANCER"/>
    <property type="match status" value="1"/>
</dbReference>
<accession>F7PUD6</accession>
<dbReference type="InterPro" id="IPR051922">
    <property type="entry name" value="Bact_Sporulation_Assoc"/>
</dbReference>
<dbReference type="OrthoDB" id="9794671at2"/>
<dbReference type="RefSeq" id="WP_008824401.1">
    <property type="nucleotide sequence ID" value="NZ_AFNU02000008.1"/>
</dbReference>
<dbReference type="eggNOG" id="COG2385">
    <property type="taxonomic scope" value="Bacteria"/>
</dbReference>
<reference evidence="2 3" key="1">
    <citation type="journal article" date="2011" name="J. Bacteriol.">
        <title>Genome sequence of Haloplasma contractile, an unusual contractile bacterium from a deep-sea anoxic brine lake.</title>
        <authorList>
            <person name="Antunes A."/>
            <person name="Alam I."/>
            <person name="El Dorry H."/>
            <person name="Siam R."/>
            <person name="Robertson A."/>
            <person name="Bajic V.B."/>
            <person name="Stingl U."/>
        </authorList>
    </citation>
    <scope>NUCLEOTIDE SEQUENCE [LARGE SCALE GENOMIC DNA]</scope>
    <source>
        <strain evidence="2 3">SSD-17B</strain>
    </source>
</reference>
<comment type="caution">
    <text evidence="2">The sequence shown here is derived from an EMBL/GenBank/DDBJ whole genome shotgun (WGS) entry which is preliminary data.</text>
</comment>
<sequence length="612" mass="68861">MNLSKILFLAIIIGISFSLYGCKTNIATEETTSSTNEGAETTDTTEPEELIIDIPDYEHGKILRKDTALLTLEVENIGNVKYSARTKVYQLINDDIVRKSINDLYIGMENAFFYFNEENSEKVDYILIDGPIIHNRVRVRLNHNLSIAGDSDRYHESLQFKADTSLTITDTLHTFETTIDSGKLMNVELSDQKIIVKVDNETVATSDHRLIFTQESGHIYVNSIQRAYGIPYYRGRLEVTIKDQQLMLINDVNLEQYLMSVVPSEMPSYFGSEALQAQSVAARTYAIRDLEKATYERDGYHVDDSVSSQVYNNSIPDTNISIAVNKTKGLVMNYNDTLIDAKYFSTSSGCTANATDVWFDGTGSSDNRTNEYLQSVCQVSDRQNNTVDFNIDDETSMLAFYKMISLNTPDIGSLFHRWKVTLPQEELTATLSANLPLRYDVSPGKILTKVGDSFQSVSIPDDIGLVENISVVERGSGGIVKAIEIKTDVHTFRVYSEYNVRFIIRNINLKLAKNNDLNYTGSRNNFSILPSGYFAIEQDGSTLTFYGGGFGHGAGMSQYGAKGLASQGHNYDYILKFYYSGITIKDLYKNQSIEQRKDGEKLYTTLYDYLSQ</sequence>
<protein>
    <submittedName>
        <fullName evidence="2">Sporulation protein SpoIID</fullName>
    </submittedName>
</protein>
<organism evidence="2 3">
    <name type="scientific">Haloplasma contractile SSD-17B</name>
    <dbReference type="NCBI Taxonomy" id="1033810"/>
    <lineage>
        <taxon>Bacteria</taxon>
        <taxon>Bacillati</taxon>
        <taxon>Mycoplasmatota</taxon>
        <taxon>Mollicutes</taxon>
        <taxon>Haloplasmatales</taxon>
        <taxon>Haloplasmataceae</taxon>
        <taxon>Haloplasma</taxon>
    </lineage>
</organism>
<gene>
    <name evidence="2" type="ORF">HLPCO_002215</name>
</gene>
<feature type="domain" description="Sporulation stage II protein D amidase enhancer LytB N-terminal" evidence="1">
    <location>
        <begin position="243"/>
        <end position="334"/>
    </location>
</feature>
<dbReference type="PANTHER" id="PTHR30032">
    <property type="entry name" value="N-ACETYLMURAMOYL-L-ALANINE AMIDASE-RELATED"/>
    <property type="match status" value="1"/>
</dbReference>
<dbReference type="Proteomes" id="UP000005707">
    <property type="component" value="Unassembled WGS sequence"/>
</dbReference>
<dbReference type="STRING" id="1033810.HLPCO_002215"/>
<dbReference type="InterPro" id="IPR013693">
    <property type="entry name" value="SpoIID/LytB_N"/>
</dbReference>
<dbReference type="NCBIfam" id="TIGR02669">
    <property type="entry name" value="SpoIID_LytB"/>
    <property type="match status" value="1"/>
</dbReference>
<dbReference type="AlphaFoldDB" id="F7PUD6"/>
<dbReference type="Pfam" id="PF08486">
    <property type="entry name" value="SpoIID"/>
    <property type="match status" value="1"/>
</dbReference>